<comment type="caution">
    <text evidence="2">The sequence shown here is derived from an EMBL/GenBank/DDBJ whole genome shotgun (WGS) entry which is preliminary data.</text>
</comment>
<protein>
    <recommendedName>
        <fullName evidence="4">Photosynthesis system II assembly factor Ycf48/Hcf136-like domain-containing protein</fullName>
    </recommendedName>
</protein>
<dbReference type="SUPFAM" id="SSF110296">
    <property type="entry name" value="Oligoxyloglucan reducing end-specific cellobiohydrolase"/>
    <property type="match status" value="1"/>
</dbReference>
<dbReference type="EMBL" id="MDHN01000009">
    <property type="protein sequence ID" value="OFC71963.1"/>
    <property type="molecule type" value="Genomic_DNA"/>
</dbReference>
<evidence type="ECO:0000313" key="2">
    <source>
        <dbReference type="EMBL" id="OFC71963.1"/>
    </source>
</evidence>
<feature type="signal peptide" evidence="1">
    <location>
        <begin position="1"/>
        <end position="17"/>
    </location>
</feature>
<name>A0A1E7ZEM3_9ALTE</name>
<dbReference type="InterPro" id="IPR015915">
    <property type="entry name" value="Kelch-typ_b-propeller"/>
</dbReference>
<dbReference type="STRING" id="1656094.BFC18_05720"/>
<evidence type="ECO:0000256" key="1">
    <source>
        <dbReference type="SAM" id="SignalP"/>
    </source>
</evidence>
<dbReference type="Proteomes" id="UP000175691">
    <property type="component" value="Unassembled WGS sequence"/>
</dbReference>
<reference evidence="2 3" key="1">
    <citation type="submission" date="2016-08" db="EMBL/GenBank/DDBJ databases">
        <authorList>
            <person name="Seilhamer J.J."/>
        </authorList>
    </citation>
    <scope>NUCLEOTIDE SEQUENCE [LARGE SCALE GENOMIC DNA]</scope>
    <source>
        <strain evidence="2 3">KCTC 42603</strain>
    </source>
</reference>
<proteinExistence type="predicted"/>
<dbReference type="InterPro" id="IPR015943">
    <property type="entry name" value="WD40/YVTN_repeat-like_dom_sf"/>
</dbReference>
<keyword evidence="3" id="KW-1185">Reference proteome</keyword>
<accession>A0A1E7ZEM3</accession>
<evidence type="ECO:0008006" key="4">
    <source>
        <dbReference type="Google" id="ProtNLM"/>
    </source>
</evidence>
<evidence type="ECO:0000313" key="3">
    <source>
        <dbReference type="Proteomes" id="UP000175691"/>
    </source>
</evidence>
<keyword evidence="1" id="KW-0732">Signal</keyword>
<organism evidence="2 3">
    <name type="scientific">Alteromonas confluentis</name>
    <dbReference type="NCBI Taxonomy" id="1656094"/>
    <lineage>
        <taxon>Bacteria</taxon>
        <taxon>Pseudomonadati</taxon>
        <taxon>Pseudomonadota</taxon>
        <taxon>Gammaproteobacteria</taxon>
        <taxon>Alteromonadales</taxon>
        <taxon>Alteromonadaceae</taxon>
        <taxon>Alteromonas/Salinimonas group</taxon>
        <taxon>Alteromonas</taxon>
    </lineage>
</organism>
<gene>
    <name evidence="2" type="ORF">BFC18_05720</name>
</gene>
<dbReference type="AlphaFoldDB" id="A0A1E7ZEM3"/>
<sequence>MMSFSMAFASLAPYAQATENITTHQLDKGVSFQAVTWQNDTVVASGSGGGIYLSDDNGLQWRKINGPVRSDFLQFRDNQYLENGQLIVMSAGEGNKSGIYISGDKGERWQQVSQGEASSTFYDCFTMTDESNGWLYGDSDEKGLFVLSTKDGGKHWQRQSLDIKAQTSEGGFASSGTCLSRYNDSGIIIGTGNGETSRLLIEENGEWRSLETPIPGGEAGGVFSVQVEGKAIFVAGGSLKAAGKQAEAWLYHLGSGKWVALPPLPLRGAVYGSALLPTSEGIEYWVSNPDGVAVLKPDASEWQVISKSNIWSIACQQSKSCIGAGKEGLIEVY</sequence>
<feature type="chain" id="PRO_5009209779" description="Photosynthesis system II assembly factor Ycf48/Hcf136-like domain-containing protein" evidence="1">
    <location>
        <begin position="18"/>
        <end position="333"/>
    </location>
</feature>
<dbReference type="Gene3D" id="2.120.10.80">
    <property type="entry name" value="Kelch-type beta propeller"/>
    <property type="match status" value="1"/>
</dbReference>
<dbReference type="Gene3D" id="2.130.10.10">
    <property type="entry name" value="YVTN repeat-like/Quinoprotein amine dehydrogenase"/>
    <property type="match status" value="1"/>
</dbReference>